<organism evidence="2 3">
    <name type="scientific">Portunus trituberculatus</name>
    <name type="common">Swimming crab</name>
    <name type="synonym">Neptunus trituberculatus</name>
    <dbReference type="NCBI Taxonomy" id="210409"/>
    <lineage>
        <taxon>Eukaryota</taxon>
        <taxon>Metazoa</taxon>
        <taxon>Ecdysozoa</taxon>
        <taxon>Arthropoda</taxon>
        <taxon>Crustacea</taxon>
        <taxon>Multicrustacea</taxon>
        <taxon>Malacostraca</taxon>
        <taxon>Eumalacostraca</taxon>
        <taxon>Eucarida</taxon>
        <taxon>Decapoda</taxon>
        <taxon>Pleocyemata</taxon>
        <taxon>Brachyura</taxon>
        <taxon>Eubrachyura</taxon>
        <taxon>Portunoidea</taxon>
        <taxon>Portunidae</taxon>
        <taxon>Portuninae</taxon>
        <taxon>Portunus</taxon>
    </lineage>
</organism>
<keyword evidence="3" id="KW-1185">Reference proteome</keyword>
<name>A0A5B7D7L4_PORTR</name>
<dbReference type="Proteomes" id="UP000324222">
    <property type="component" value="Unassembled WGS sequence"/>
</dbReference>
<dbReference type="AlphaFoldDB" id="A0A5B7D7L4"/>
<evidence type="ECO:0000256" key="1">
    <source>
        <dbReference type="SAM" id="MobiDB-lite"/>
    </source>
</evidence>
<sequence>MVPIGRVQQDNKEPHHETGLTTAGQNNMNSCLKAGMEGTTDDDDDDDRTCVAFAGAINGTVTLEGICPAAEKLNHTENKPGGGLSQYREGFLRRDFLLSLDLERDLERPLDLDLVLQHKNMKITMTYQILNCRENQMTDEGNNISKRLPYTTLEYIFLTL</sequence>
<feature type="compositionally biased region" description="Polar residues" evidence="1">
    <location>
        <begin position="19"/>
        <end position="30"/>
    </location>
</feature>
<evidence type="ECO:0000313" key="3">
    <source>
        <dbReference type="Proteomes" id="UP000324222"/>
    </source>
</evidence>
<dbReference type="EMBL" id="VSRR010000573">
    <property type="protein sequence ID" value="MPC17269.1"/>
    <property type="molecule type" value="Genomic_DNA"/>
</dbReference>
<feature type="region of interest" description="Disordered" evidence="1">
    <location>
        <begin position="1"/>
        <end position="44"/>
    </location>
</feature>
<reference evidence="2 3" key="1">
    <citation type="submission" date="2019-05" db="EMBL/GenBank/DDBJ databases">
        <title>Another draft genome of Portunus trituberculatus and its Hox gene families provides insights of decapod evolution.</title>
        <authorList>
            <person name="Jeong J.-H."/>
            <person name="Song I."/>
            <person name="Kim S."/>
            <person name="Choi T."/>
            <person name="Kim D."/>
            <person name="Ryu S."/>
            <person name="Kim W."/>
        </authorList>
    </citation>
    <scope>NUCLEOTIDE SEQUENCE [LARGE SCALE GENOMIC DNA]</scope>
    <source>
        <tissue evidence="2">Muscle</tissue>
    </source>
</reference>
<gene>
    <name evidence="2" type="ORF">E2C01_010117</name>
</gene>
<feature type="compositionally biased region" description="Basic and acidic residues" evidence="1">
    <location>
        <begin position="9"/>
        <end position="18"/>
    </location>
</feature>
<proteinExistence type="predicted"/>
<accession>A0A5B7D7L4</accession>
<protein>
    <submittedName>
        <fullName evidence="2">Uncharacterized protein</fullName>
    </submittedName>
</protein>
<evidence type="ECO:0000313" key="2">
    <source>
        <dbReference type="EMBL" id="MPC17269.1"/>
    </source>
</evidence>
<comment type="caution">
    <text evidence="2">The sequence shown here is derived from an EMBL/GenBank/DDBJ whole genome shotgun (WGS) entry which is preliminary data.</text>
</comment>